<evidence type="ECO:0000313" key="3">
    <source>
        <dbReference type="EMBL" id="CAI2375277.1"/>
    </source>
</evidence>
<keyword evidence="4" id="KW-1185">Reference proteome</keyword>
<keyword evidence="2" id="KW-0472">Membrane</keyword>
<keyword evidence="2" id="KW-1133">Transmembrane helix</keyword>
<keyword evidence="2" id="KW-0812">Transmembrane</keyword>
<feature type="region of interest" description="Disordered" evidence="1">
    <location>
        <begin position="224"/>
        <end position="249"/>
    </location>
</feature>
<organism evidence="3 4">
    <name type="scientific">Euplotes crassus</name>
    <dbReference type="NCBI Taxonomy" id="5936"/>
    <lineage>
        <taxon>Eukaryota</taxon>
        <taxon>Sar</taxon>
        <taxon>Alveolata</taxon>
        <taxon>Ciliophora</taxon>
        <taxon>Intramacronucleata</taxon>
        <taxon>Spirotrichea</taxon>
        <taxon>Hypotrichia</taxon>
        <taxon>Euplotida</taxon>
        <taxon>Euplotidae</taxon>
        <taxon>Moneuplotes</taxon>
    </lineage>
</organism>
<dbReference type="EMBL" id="CAMPGE010016741">
    <property type="protein sequence ID" value="CAI2375277.1"/>
    <property type="molecule type" value="Genomic_DNA"/>
</dbReference>
<accession>A0AAD2D050</accession>
<reference evidence="3" key="1">
    <citation type="submission" date="2023-07" db="EMBL/GenBank/DDBJ databases">
        <authorList>
            <consortium name="AG Swart"/>
            <person name="Singh M."/>
            <person name="Singh A."/>
            <person name="Seah K."/>
            <person name="Emmerich C."/>
        </authorList>
    </citation>
    <scope>NUCLEOTIDE SEQUENCE</scope>
    <source>
        <strain evidence="3">DP1</strain>
    </source>
</reference>
<evidence type="ECO:0000256" key="1">
    <source>
        <dbReference type="SAM" id="MobiDB-lite"/>
    </source>
</evidence>
<dbReference type="AlphaFoldDB" id="A0AAD2D050"/>
<evidence type="ECO:0000313" key="4">
    <source>
        <dbReference type="Proteomes" id="UP001295684"/>
    </source>
</evidence>
<name>A0AAD2D050_EUPCR</name>
<sequence>MTYIKNNEQCNQCARNSESRVCTVFPTYDACCQPEDQNTCKYNWDYYCGAETHYIASGKARYLRCPPHLQCGKTEFSIDNEKTINLRAKSLPSQGSCAYNIYVNTYDITNFELKNPEFSGVEVHIFSSGWSSVKSDLVYKGEYDQLDGDSSTKKLNVEALSHIFILVLPSSENNGEFSLDFKSNNKEGSHFNNNYLITLICIPTLLLLFGVCWWQEIRENIKKRKENENESSESQESIIQDGIPINPEGQQVYHPFERKDIGEGMIA</sequence>
<dbReference type="Proteomes" id="UP001295684">
    <property type="component" value="Unassembled WGS sequence"/>
</dbReference>
<evidence type="ECO:0000256" key="2">
    <source>
        <dbReference type="SAM" id="Phobius"/>
    </source>
</evidence>
<protein>
    <submittedName>
        <fullName evidence="3">Uncharacterized protein</fullName>
    </submittedName>
</protein>
<proteinExistence type="predicted"/>
<comment type="caution">
    <text evidence="3">The sequence shown here is derived from an EMBL/GenBank/DDBJ whole genome shotgun (WGS) entry which is preliminary data.</text>
</comment>
<feature type="transmembrane region" description="Helical" evidence="2">
    <location>
        <begin position="195"/>
        <end position="214"/>
    </location>
</feature>
<gene>
    <name evidence="3" type="ORF">ECRASSUSDP1_LOCUS16639</name>
</gene>